<dbReference type="Gene3D" id="3.40.250.10">
    <property type="entry name" value="Rhodanese-like domain"/>
    <property type="match status" value="1"/>
</dbReference>
<feature type="repeat" description="PPR" evidence="3">
    <location>
        <begin position="212"/>
        <end position="246"/>
    </location>
</feature>
<dbReference type="InterPro" id="IPR036873">
    <property type="entry name" value="Rhodanese-like_dom_sf"/>
</dbReference>
<organism evidence="5 6">
    <name type="scientific">Carex littledalei</name>
    <dbReference type="NCBI Taxonomy" id="544730"/>
    <lineage>
        <taxon>Eukaryota</taxon>
        <taxon>Viridiplantae</taxon>
        <taxon>Streptophyta</taxon>
        <taxon>Embryophyta</taxon>
        <taxon>Tracheophyta</taxon>
        <taxon>Spermatophyta</taxon>
        <taxon>Magnoliopsida</taxon>
        <taxon>Liliopsida</taxon>
        <taxon>Poales</taxon>
        <taxon>Cyperaceae</taxon>
        <taxon>Cyperoideae</taxon>
        <taxon>Cariceae</taxon>
        <taxon>Carex</taxon>
        <taxon>Carex subgen. Euthyceras</taxon>
    </lineage>
</organism>
<dbReference type="EMBL" id="SWLB01000017">
    <property type="protein sequence ID" value="KAF3327105.1"/>
    <property type="molecule type" value="Genomic_DNA"/>
</dbReference>
<dbReference type="Pfam" id="PF17177">
    <property type="entry name" value="PPR_long"/>
    <property type="match status" value="1"/>
</dbReference>
<dbReference type="InterPro" id="IPR033443">
    <property type="entry name" value="PROP1-like_PPR_dom"/>
</dbReference>
<feature type="repeat" description="PPR" evidence="3">
    <location>
        <begin position="142"/>
        <end position="176"/>
    </location>
</feature>
<dbReference type="Proteomes" id="UP000623129">
    <property type="component" value="Unassembled WGS sequence"/>
</dbReference>
<accession>A0A833VHX3</accession>
<reference evidence="5" key="1">
    <citation type="submission" date="2020-01" db="EMBL/GenBank/DDBJ databases">
        <title>Genome sequence of Kobresia littledalei, the first chromosome-level genome in the family Cyperaceae.</title>
        <authorList>
            <person name="Qu G."/>
        </authorList>
    </citation>
    <scope>NUCLEOTIDE SEQUENCE</scope>
    <source>
        <strain evidence="5">C.B.Clarke</strain>
        <tissue evidence="5">Leaf</tissue>
    </source>
</reference>
<proteinExistence type="predicted"/>
<name>A0A833VHX3_9POAL</name>
<dbReference type="PANTHER" id="PTHR47935">
    <property type="entry name" value="PENTATRICOPEPTIDE REPEAT-CONTAINING PROTEIN MRL1, CHLOROPLASTIC"/>
    <property type="match status" value="1"/>
</dbReference>
<dbReference type="InterPro" id="IPR002885">
    <property type="entry name" value="PPR_rpt"/>
</dbReference>
<dbReference type="Gene3D" id="1.25.40.10">
    <property type="entry name" value="Tetratricopeptide repeat domain"/>
    <property type="match status" value="1"/>
</dbReference>
<dbReference type="OrthoDB" id="566238at2759"/>
<feature type="repeat" description="PPR" evidence="3">
    <location>
        <begin position="177"/>
        <end position="211"/>
    </location>
</feature>
<dbReference type="InterPro" id="IPR001763">
    <property type="entry name" value="Rhodanese-like_dom"/>
</dbReference>
<evidence type="ECO:0000313" key="6">
    <source>
        <dbReference type="Proteomes" id="UP000623129"/>
    </source>
</evidence>
<evidence type="ECO:0000256" key="1">
    <source>
        <dbReference type="ARBA" id="ARBA00022737"/>
    </source>
</evidence>
<dbReference type="SUPFAM" id="SSF52821">
    <property type="entry name" value="Rhodanese/Cell cycle control phosphatase"/>
    <property type="match status" value="1"/>
</dbReference>
<dbReference type="PROSITE" id="PS50206">
    <property type="entry name" value="RHODANESE_3"/>
    <property type="match status" value="1"/>
</dbReference>
<evidence type="ECO:0000259" key="4">
    <source>
        <dbReference type="PROSITE" id="PS50206"/>
    </source>
</evidence>
<dbReference type="Pfam" id="PF00581">
    <property type="entry name" value="Rhodanese"/>
    <property type="match status" value="1"/>
</dbReference>
<dbReference type="CDD" id="cd00158">
    <property type="entry name" value="RHOD"/>
    <property type="match status" value="1"/>
</dbReference>
<dbReference type="PROSITE" id="PS51375">
    <property type="entry name" value="PPR"/>
    <property type="match status" value="3"/>
</dbReference>
<keyword evidence="2" id="KW-0809">Transit peptide</keyword>
<dbReference type="PANTHER" id="PTHR47935:SF1">
    <property type="entry name" value="PENTATRICOPEPTIDE REPEAT-CONTAINING PROTEIN MRL1, CHLOROPLASTIC"/>
    <property type="match status" value="1"/>
</dbReference>
<evidence type="ECO:0000313" key="5">
    <source>
        <dbReference type="EMBL" id="KAF3327105.1"/>
    </source>
</evidence>
<evidence type="ECO:0000256" key="3">
    <source>
        <dbReference type="PROSITE-ProRule" id="PRU00708"/>
    </source>
</evidence>
<gene>
    <name evidence="5" type="ORF">FCM35_KLT07223</name>
</gene>
<dbReference type="NCBIfam" id="TIGR00756">
    <property type="entry name" value="PPR"/>
    <property type="match status" value="2"/>
</dbReference>
<dbReference type="InterPro" id="IPR053303">
    <property type="entry name" value="Chloroplast_PPR"/>
</dbReference>
<dbReference type="InterPro" id="IPR011990">
    <property type="entry name" value="TPR-like_helical_dom_sf"/>
</dbReference>
<dbReference type="SMART" id="SM00450">
    <property type="entry name" value="RHOD"/>
    <property type="match status" value="1"/>
</dbReference>
<keyword evidence="1" id="KW-0677">Repeat</keyword>
<dbReference type="AlphaFoldDB" id="A0A833VHX3"/>
<evidence type="ECO:0000256" key="2">
    <source>
        <dbReference type="ARBA" id="ARBA00022946"/>
    </source>
</evidence>
<sequence>MEGQSMIDLLTVDAQEARKVVASGRRYFDVRLPEVFEAGHVEGATNIPFYSSVTPEGKVKNPQFVEQVTALVGKEEEFIVACNTGVRSKLATIDLFNAGFKNVKNMSGGYLAWKKAETEEALEVDRAREVYKMLDEYNITGAVEVYTIAIRSCSLNGDLQFALEIYNDMKSKGIQPDEIFLSTLIDVAGHAGKIEEAFEIMHQAKAEGIRVGNISYSSLMGACCNAKDWGRALQLFEEIKSRKIIPTVSMMNALITSLCLQCHECLERAITGLAKEAFRVLRPGGTIAITDKHCTTDEIPTKKC</sequence>
<protein>
    <submittedName>
        <fullName evidence="5">Pentatricopeptide repeat-containing protein MRL1</fullName>
    </submittedName>
</protein>
<feature type="domain" description="Rhodanese" evidence="4">
    <location>
        <begin position="29"/>
        <end position="122"/>
    </location>
</feature>
<comment type="caution">
    <text evidence="5">The sequence shown here is derived from an EMBL/GenBank/DDBJ whole genome shotgun (WGS) entry which is preliminary data.</text>
</comment>
<keyword evidence="6" id="KW-1185">Reference proteome</keyword>